<reference evidence="2" key="1">
    <citation type="submission" date="2023-03" db="EMBL/GenBank/DDBJ databases">
        <title>Massive genome expansion in bonnet fungi (Mycena s.s.) driven by repeated elements and novel gene families across ecological guilds.</title>
        <authorList>
            <consortium name="Lawrence Berkeley National Laboratory"/>
            <person name="Harder C.B."/>
            <person name="Miyauchi S."/>
            <person name="Viragh M."/>
            <person name="Kuo A."/>
            <person name="Thoen E."/>
            <person name="Andreopoulos B."/>
            <person name="Lu D."/>
            <person name="Skrede I."/>
            <person name="Drula E."/>
            <person name="Henrissat B."/>
            <person name="Morin E."/>
            <person name="Kohler A."/>
            <person name="Barry K."/>
            <person name="LaButti K."/>
            <person name="Morin E."/>
            <person name="Salamov A."/>
            <person name="Lipzen A."/>
            <person name="Mereny Z."/>
            <person name="Hegedus B."/>
            <person name="Baldrian P."/>
            <person name="Stursova M."/>
            <person name="Weitz H."/>
            <person name="Taylor A."/>
            <person name="Grigoriev I.V."/>
            <person name="Nagy L.G."/>
            <person name="Martin F."/>
            <person name="Kauserud H."/>
        </authorList>
    </citation>
    <scope>NUCLEOTIDE SEQUENCE</scope>
    <source>
        <strain evidence="2">CBHHK002</strain>
    </source>
</reference>
<accession>A0AAD6ZJK9</accession>
<dbReference type="AlphaFoldDB" id="A0AAD6ZJK9"/>
<protein>
    <submittedName>
        <fullName evidence="2">Uncharacterized protein</fullName>
    </submittedName>
</protein>
<evidence type="ECO:0000256" key="1">
    <source>
        <dbReference type="SAM" id="MobiDB-lite"/>
    </source>
</evidence>
<proteinExistence type="predicted"/>
<organism evidence="2 3">
    <name type="scientific">Mycena albidolilacea</name>
    <dbReference type="NCBI Taxonomy" id="1033008"/>
    <lineage>
        <taxon>Eukaryota</taxon>
        <taxon>Fungi</taxon>
        <taxon>Dikarya</taxon>
        <taxon>Basidiomycota</taxon>
        <taxon>Agaricomycotina</taxon>
        <taxon>Agaricomycetes</taxon>
        <taxon>Agaricomycetidae</taxon>
        <taxon>Agaricales</taxon>
        <taxon>Marasmiineae</taxon>
        <taxon>Mycenaceae</taxon>
        <taxon>Mycena</taxon>
    </lineage>
</organism>
<gene>
    <name evidence="2" type="ORF">DFH08DRAFT_817264</name>
</gene>
<dbReference type="EMBL" id="JARIHO010000044">
    <property type="protein sequence ID" value="KAJ7325590.1"/>
    <property type="molecule type" value="Genomic_DNA"/>
</dbReference>
<sequence length="273" mass="28323">MSRLNGEVASEPIASLASSPRSDPNTISPTALQTTLQKFISSTPADLVPVLRDLSALTKRIEQTPANVKGLGELVALLEDLGPTVAELAERETSQWQTFVEDFERELQLLTEDLEAAWSQGRLDDFFSAANTSSFVKHKLALVQTIADCTRVMVDDVLGTVHGVGGLKLHSLSSSGAPIISGDVTGGIGGTGDTAHIGGEGGEGGGPQLDLDPNERYRVSNVSGEYLHHDFGSNCCLQSVGGTGGTGGVGVEVGGKGGKGMGPVISALRRGRT</sequence>
<dbReference type="Proteomes" id="UP001218218">
    <property type="component" value="Unassembled WGS sequence"/>
</dbReference>
<feature type="compositionally biased region" description="Polar residues" evidence="1">
    <location>
        <begin position="16"/>
        <end position="28"/>
    </location>
</feature>
<feature type="region of interest" description="Disordered" evidence="1">
    <location>
        <begin position="1"/>
        <end position="28"/>
    </location>
</feature>
<keyword evidence="3" id="KW-1185">Reference proteome</keyword>
<name>A0AAD6ZJK9_9AGAR</name>
<comment type="caution">
    <text evidence="2">The sequence shown here is derived from an EMBL/GenBank/DDBJ whole genome shotgun (WGS) entry which is preliminary data.</text>
</comment>
<evidence type="ECO:0000313" key="2">
    <source>
        <dbReference type="EMBL" id="KAJ7325590.1"/>
    </source>
</evidence>
<evidence type="ECO:0000313" key="3">
    <source>
        <dbReference type="Proteomes" id="UP001218218"/>
    </source>
</evidence>